<dbReference type="Pfam" id="PF00460">
    <property type="entry name" value="Flg_bb_rod"/>
    <property type="match status" value="1"/>
</dbReference>
<dbReference type="Pfam" id="PF06429">
    <property type="entry name" value="Flg_bbr_C"/>
    <property type="match status" value="1"/>
</dbReference>
<dbReference type="InterPro" id="IPR020013">
    <property type="entry name" value="Flagellar_FlgE/F/G"/>
</dbReference>
<accession>F0SZX3</accession>
<dbReference type="InterPro" id="IPR010930">
    <property type="entry name" value="Flg_bb/hook_C_dom"/>
</dbReference>
<dbReference type="InterPro" id="IPR053967">
    <property type="entry name" value="LlgE_F_G-like_D1"/>
</dbReference>
<comment type="similarity">
    <text evidence="1 2">Belongs to the flagella basal body rod proteins family.</text>
</comment>
<dbReference type="RefSeq" id="WP_013623855.1">
    <property type="nucleotide sequence ID" value="NC_015172.1"/>
</dbReference>
<dbReference type="PANTHER" id="PTHR30435">
    <property type="entry name" value="FLAGELLAR PROTEIN"/>
    <property type="match status" value="1"/>
</dbReference>
<dbReference type="PANTHER" id="PTHR30435:SF19">
    <property type="entry name" value="FLAGELLAR BASAL-BODY ROD PROTEIN FLGG"/>
    <property type="match status" value="1"/>
</dbReference>
<dbReference type="Pfam" id="PF22692">
    <property type="entry name" value="LlgE_F_G_D1"/>
    <property type="match status" value="1"/>
</dbReference>
<comment type="subcellular location">
    <subcellularLocation>
        <location evidence="2">Bacterial flagellum basal body</location>
    </subcellularLocation>
</comment>
<reference evidence="6 7" key="1">
    <citation type="journal article" date="2011" name="Stand. Genomic Sci.">
        <title>Complete genome sequence of Syntrophobotulus glycolicus type strain (FlGlyR).</title>
        <authorList>
            <person name="Han C."/>
            <person name="Mwirichia R."/>
            <person name="Chertkov O."/>
            <person name="Held B."/>
            <person name="Lapidus A."/>
            <person name="Nolan M."/>
            <person name="Lucas S."/>
            <person name="Hammon N."/>
            <person name="Deshpande S."/>
            <person name="Cheng J.F."/>
            <person name="Tapia R."/>
            <person name="Goodwin L."/>
            <person name="Pitluck S."/>
            <person name="Huntemann M."/>
            <person name="Liolios K."/>
            <person name="Ivanova N."/>
            <person name="Pagani I."/>
            <person name="Mavromatis K."/>
            <person name="Ovchinikova G."/>
            <person name="Pati A."/>
            <person name="Chen A."/>
            <person name="Palaniappan K."/>
            <person name="Land M."/>
            <person name="Hauser L."/>
            <person name="Brambilla E.M."/>
            <person name="Rohde M."/>
            <person name="Spring S."/>
            <person name="Sikorski J."/>
            <person name="Goker M."/>
            <person name="Woyke T."/>
            <person name="Bristow J."/>
            <person name="Eisen J.A."/>
            <person name="Markowitz V."/>
            <person name="Hugenholtz P."/>
            <person name="Kyrpides N.C."/>
            <person name="Klenk H.P."/>
            <person name="Detter J.C."/>
        </authorList>
    </citation>
    <scope>NUCLEOTIDE SEQUENCE [LARGE SCALE GENOMIC DNA]</scope>
    <source>
        <strain evidence="7">DSM 8271 / FlGlyR</strain>
    </source>
</reference>
<dbReference type="HOGENOM" id="CLU_013687_0_1_9"/>
<evidence type="ECO:0000259" key="3">
    <source>
        <dbReference type="Pfam" id="PF00460"/>
    </source>
</evidence>
<dbReference type="SUPFAM" id="SSF117143">
    <property type="entry name" value="Flagellar hook protein flgE"/>
    <property type="match status" value="1"/>
</dbReference>
<dbReference type="AlphaFoldDB" id="F0SZX3"/>
<evidence type="ECO:0000313" key="6">
    <source>
        <dbReference type="EMBL" id="ADY54984.1"/>
    </source>
</evidence>
<dbReference type="InterPro" id="IPR001444">
    <property type="entry name" value="Flag_bb_rod_N"/>
</dbReference>
<evidence type="ECO:0000256" key="1">
    <source>
        <dbReference type="ARBA" id="ARBA00009677"/>
    </source>
</evidence>
<feature type="domain" description="Flagellar basal body rod protein N-terminal" evidence="3">
    <location>
        <begin position="2"/>
        <end position="31"/>
    </location>
</feature>
<dbReference type="GO" id="GO:0071978">
    <property type="term" value="P:bacterial-type flagellum-dependent swarming motility"/>
    <property type="evidence" value="ECO:0007669"/>
    <property type="project" value="TreeGrafter"/>
</dbReference>
<feature type="domain" description="Flagellar basal-body/hook protein C-terminal" evidence="4">
    <location>
        <begin position="210"/>
        <end position="253"/>
    </location>
</feature>
<dbReference type="KEGG" id="sgy:Sgly_0621"/>
<dbReference type="InterPro" id="IPR019776">
    <property type="entry name" value="Flagellar_basal_body_rod_CS"/>
</dbReference>
<reference evidence="7" key="2">
    <citation type="submission" date="2011-02" db="EMBL/GenBank/DDBJ databases">
        <title>The complete genome of Syntrophobotulus glycolicus DSM 8271.</title>
        <authorList>
            <person name="Lucas S."/>
            <person name="Copeland A."/>
            <person name="Lapidus A."/>
            <person name="Bruce D."/>
            <person name="Goodwin L."/>
            <person name="Pitluck S."/>
            <person name="Kyrpides N."/>
            <person name="Mavromatis K."/>
            <person name="Pagani I."/>
            <person name="Ivanova N."/>
            <person name="Mikhailova N."/>
            <person name="Chertkov O."/>
            <person name="Held B."/>
            <person name="Detter J.C."/>
            <person name="Tapia R."/>
            <person name="Han C."/>
            <person name="Land M."/>
            <person name="Hauser L."/>
            <person name="Markowitz V."/>
            <person name="Cheng J.-F."/>
            <person name="Hugenholtz P."/>
            <person name="Woyke T."/>
            <person name="Wu D."/>
            <person name="Spring S."/>
            <person name="Schroeder M."/>
            <person name="Brambilla E."/>
            <person name="Klenk H.-P."/>
            <person name="Eisen J.A."/>
        </authorList>
    </citation>
    <scope>NUCLEOTIDE SEQUENCE [LARGE SCALE GENOMIC DNA]</scope>
    <source>
        <strain evidence="7">DSM 8271 / FlGlyR</strain>
    </source>
</reference>
<dbReference type="OrthoDB" id="9804559at2"/>
<dbReference type="GO" id="GO:0009425">
    <property type="term" value="C:bacterial-type flagellum basal body"/>
    <property type="evidence" value="ECO:0007669"/>
    <property type="project" value="UniProtKB-SubCell"/>
</dbReference>
<evidence type="ECO:0000313" key="7">
    <source>
        <dbReference type="Proteomes" id="UP000007488"/>
    </source>
</evidence>
<evidence type="ECO:0000259" key="5">
    <source>
        <dbReference type="Pfam" id="PF22692"/>
    </source>
</evidence>
<organism evidence="6 7">
    <name type="scientific">Syntrophobotulus glycolicus (strain DSM 8271 / FlGlyR)</name>
    <dbReference type="NCBI Taxonomy" id="645991"/>
    <lineage>
        <taxon>Bacteria</taxon>
        <taxon>Bacillati</taxon>
        <taxon>Bacillota</taxon>
        <taxon>Clostridia</taxon>
        <taxon>Eubacteriales</taxon>
        <taxon>Desulfitobacteriaceae</taxon>
        <taxon>Syntrophobotulus</taxon>
    </lineage>
</organism>
<evidence type="ECO:0000259" key="4">
    <source>
        <dbReference type="Pfam" id="PF06429"/>
    </source>
</evidence>
<dbReference type="eggNOG" id="COG4786">
    <property type="taxonomic scope" value="Bacteria"/>
</dbReference>
<dbReference type="Proteomes" id="UP000007488">
    <property type="component" value="Chromosome"/>
</dbReference>
<dbReference type="InterPro" id="IPR037925">
    <property type="entry name" value="FlgE/F/G-like"/>
</dbReference>
<keyword evidence="2" id="KW-0975">Bacterial flagellum</keyword>
<sequence length="256" mass="27296">MRISAEYMNLLQSRLDMVGNNLANANTTAFKQQLLSEEEGMDTQELSKSRAMYGGVAPGIAADQTALPVYNGNRFDFSQGTLVQSDQPQNMAISGEGFFQVAAANGRTGYTRAGNFGPDGNGRIVNPQGLLLELGAEIPENASDLSIGSDGKITAVVDDELTELGQLTLARFENPHGLQQAGDDIYLETDQSGPPLTGNPGTEGFGQIQGGMLERSNTDTAKAMSNMIEAQRAYQIEIGITKDQDQMIAEAIALRG</sequence>
<dbReference type="STRING" id="645991.Sgly_0621"/>
<keyword evidence="7" id="KW-1185">Reference proteome</keyword>
<dbReference type="EMBL" id="CP002547">
    <property type="protein sequence ID" value="ADY54984.1"/>
    <property type="molecule type" value="Genomic_DNA"/>
</dbReference>
<dbReference type="NCBIfam" id="TIGR03506">
    <property type="entry name" value="FlgEFG_subfam"/>
    <property type="match status" value="2"/>
</dbReference>
<dbReference type="PROSITE" id="PS00588">
    <property type="entry name" value="FLAGELLA_BB_ROD"/>
    <property type="match status" value="1"/>
</dbReference>
<protein>
    <submittedName>
        <fullName evidence="6">Fagellar hook-basal body protein</fullName>
    </submittedName>
</protein>
<proteinExistence type="inferred from homology"/>
<evidence type="ECO:0000256" key="2">
    <source>
        <dbReference type="RuleBase" id="RU362116"/>
    </source>
</evidence>
<name>F0SZX3_SYNGF</name>
<gene>
    <name evidence="6" type="ordered locus">Sgly_0621</name>
</gene>
<feature type="domain" description="Flagellar hook protein FlgE/F/G-like D1" evidence="5">
    <location>
        <begin position="92"/>
        <end position="155"/>
    </location>
</feature>